<feature type="compositionally biased region" description="Pro residues" evidence="1">
    <location>
        <begin position="940"/>
        <end position="959"/>
    </location>
</feature>
<feature type="compositionally biased region" description="Low complexity" evidence="1">
    <location>
        <begin position="847"/>
        <end position="856"/>
    </location>
</feature>
<name>A0A150GVK8_GONPE</name>
<evidence type="ECO:0000313" key="3">
    <source>
        <dbReference type="Proteomes" id="UP000075714"/>
    </source>
</evidence>
<feature type="region of interest" description="Disordered" evidence="1">
    <location>
        <begin position="911"/>
        <end position="962"/>
    </location>
</feature>
<evidence type="ECO:0008006" key="4">
    <source>
        <dbReference type="Google" id="ProtNLM"/>
    </source>
</evidence>
<feature type="compositionally biased region" description="Gly residues" evidence="1">
    <location>
        <begin position="857"/>
        <end position="868"/>
    </location>
</feature>
<proteinExistence type="predicted"/>
<keyword evidence="3" id="KW-1185">Reference proteome</keyword>
<sequence length="1095" mass="115546">MMRRAALQLLFRLSDGASQPQPGQLTQLQSLILALTGHSSATAAASFRVADGLRALSGTPLQDPLATDIADPQLSHWQGRRLEPWTGQDGALEEGLPGEELAEAPEAREAPAFPLPGTAPDAATQRRTLQLLDGLLAPHLQGRYGESFNPAQLTKMMWVGTRTGTWGRVQTAAVQRLAAVVHPNMPYSTDDYWAPLSLWVLARAAVAARPAARGSGGGGVSEGAVTAAALTAEARRRLLPSLLQLVERKAECIQSQGLSLLFWSLGQLRIRDTRLLAALGRRAYDLVPELPPQGLANILHGCAVLELSRRDQAAVQAKAPFLQRLVREAASRGMSTFTAAEMGQVAWAATKLGLQCRPLLAAVCDHIVTCDLDEQASPSQVWANVMYSMALSDHYDPRVIDRLALAVAPPPRGREFFGASAGPAAAWLTAADGSRGDRAHEPQCGNDSSPVEASPPRVMGLRASAAATVAPAAGSIGGRGGSAVAADAAAQPPPPPPQPRISNAAAAFTARPPRPPAPGPPPLGAFNPAVRSATPQSCCNILFALGTLRHLDERIFDVLIGRMAAHGSACSVADVSLALRACAHVNYWPPYLDELLAQALPRLQAEAPRVMAHNLLWSLTVLGMLADPALQPLVRLLVQIVNTYGTSNWRLTAAPPQLQLQQEESLAVEPSLLPASVAALAEADAPEATAAPAAQASAGAELDPLGGRDSRKKLLSFMNASRGEQRQMRNAGSAGANLSAAMEDQSQLVQYHWESRVLGLTGPDYDLAPAGVAWGSVLESVRAHRLLVAAAQRPMYVQQRVMELVKEMAESDAFPSIVAVEQEVLLEPELMSVDIIVHMAHPDADRATATAAEAATGSGGEGDGGAARRGGQEEQEDTDEGAEVVYVYSAPSVALGPAAAAVAGGRSVPPPLAPTRLLSNPPSTRRAPSQPATPSSAPDSSPPPQHQRPDNLRPPPPPGTYQVAIEVDGPWHQMRNRPLHRDASTSFRDRLLARKLGGPQNVLVVRTDVWVEQMTGDEERRRALWRALRHTVPPRRAAPWSTAAAAPAKTAEGVPVEAAGAAPASAYAEEGAEDPADGRDQGSPAYADPVVATCF</sequence>
<dbReference type="OrthoDB" id="10674531at2759"/>
<dbReference type="Proteomes" id="UP000075714">
    <property type="component" value="Unassembled WGS sequence"/>
</dbReference>
<feature type="region of interest" description="Disordered" evidence="1">
    <location>
        <begin position="480"/>
        <end position="502"/>
    </location>
</feature>
<evidence type="ECO:0000313" key="2">
    <source>
        <dbReference type="EMBL" id="KXZ53871.1"/>
    </source>
</evidence>
<feature type="region of interest" description="Disordered" evidence="1">
    <location>
        <begin position="1039"/>
        <end position="1095"/>
    </location>
</feature>
<feature type="compositionally biased region" description="Low complexity" evidence="1">
    <location>
        <begin position="1039"/>
        <end position="1069"/>
    </location>
</feature>
<dbReference type="EMBL" id="LSYV01000007">
    <property type="protein sequence ID" value="KXZ53871.1"/>
    <property type="molecule type" value="Genomic_DNA"/>
</dbReference>
<comment type="caution">
    <text evidence="2">The sequence shown here is derived from an EMBL/GenBank/DDBJ whole genome shotgun (WGS) entry which is preliminary data.</text>
</comment>
<dbReference type="AlphaFoldDB" id="A0A150GVK8"/>
<feature type="region of interest" description="Disordered" evidence="1">
    <location>
        <begin position="431"/>
        <end position="456"/>
    </location>
</feature>
<accession>A0A150GVK8</accession>
<gene>
    <name evidence="2" type="ORF">GPECTOR_6g789</name>
</gene>
<organism evidence="2 3">
    <name type="scientific">Gonium pectorale</name>
    <name type="common">Green alga</name>
    <dbReference type="NCBI Taxonomy" id="33097"/>
    <lineage>
        <taxon>Eukaryota</taxon>
        <taxon>Viridiplantae</taxon>
        <taxon>Chlorophyta</taxon>
        <taxon>core chlorophytes</taxon>
        <taxon>Chlorophyceae</taxon>
        <taxon>CS clade</taxon>
        <taxon>Chlamydomonadales</taxon>
        <taxon>Volvocaceae</taxon>
        <taxon>Gonium</taxon>
    </lineage>
</organism>
<evidence type="ECO:0000256" key="1">
    <source>
        <dbReference type="SAM" id="MobiDB-lite"/>
    </source>
</evidence>
<reference evidence="3" key="1">
    <citation type="journal article" date="2016" name="Nat. Commun.">
        <title>The Gonium pectorale genome demonstrates co-option of cell cycle regulation during the evolution of multicellularity.</title>
        <authorList>
            <person name="Hanschen E.R."/>
            <person name="Marriage T.N."/>
            <person name="Ferris P.J."/>
            <person name="Hamaji T."/>
            <person name="Toyoda A."/>
            <person name="Fujiyama A."/>
            <person name="Neme R."/>
            <person name="Noguchi H."/>
            <person name="Minakuchi Y."/>
            <person name="Suzuki M."/>
            <person name="Kawai-Toyooka H."/>
            <person name="Smith D.R."/>
            <person name="Sparks H."/>
            <person name="Anderson J."/>
            <person name="Bakaric R."/>
            <person name="Luria V."/>
            <person name="Karger A."/>
            <person name="Kirschner M.W."/>
            <person name="Durand P.M."/>
            <person name="Michod R.E."/>
            <person name="Nozaki H."/>
            <person name="Olson B.J."/>
        </authorList>
    </citation>
    <scope>NUCLEOTIDE SEQUENCE [LARGE SCALE GENOMIC DNA]</scope>
    <source>
        <strain evidence="3">NIES-2863</strain>
    </source>
</reference>
<feature type="compositionally biased region" description="Low complexity" evidence="1">
    <location>
        <begin position="927"/>
        <end position="939"/>
    </location>
</feature>
<protein>
    <recommendedName>
        <fullName evidence="4">RAP domain-containing protein</fullName>
    </recommendedName>
</protein>
<feature type="region of interest" description="Disordered" evidence="1">
    <location>
        <begin position="847"/>
        <end position="880"/>
    </location>
</feature>